<feature type="region of interest" description="Disordered" evidence="1">
    <location>
        <begin position="56"/>
        <end position="88"/>
    </location>
</feature>
<feature type="compositionally biased region" description="Basic and acidic residues" evidence="1">
    <location>
        <begin position="67"/>
        <end position="87"/>
    </location>
</feature>
<accession>A0AAV1SLH3</accession>
<dbReference type="Proteomes" id="UP001314170">
    <property type="component" value="Unassembled WGS sequence"/>
</dbReference>
<dbReference type="AlphaFoldDB" id="A0AAV1SLH3"/>
<protein>
    <submittedName>
        <fullName evidence="2">Uncharacterized protein</fullName>
    </submittedName>
</protein>
<organism evidence="2 3">
    <name type="scientific">Dovyalis caffra</name>
    <dbReference type="NCBI Taxonomy" id="77055"/>
    <lineage>
        <taxon>Eukaryota</taxon>
        <taxon>Viridiplantae</taxon>
        <taxon>Streptophyta</taxon>
        <taxon>Embryophyta</taxon>
        <taxon>Tracheophyta</taxon>
        <taxon>Spermatophyta</taxon>
        <taxon>Magnoliopsida</taxon>
        <taxon>eudicotyledons</taxon>
        <taxon>Gunneridae</taxon>
        <taxon>Pentapetalae</taxon>
        <taxon>rosids</taxon>
        <taxon>fabids</taxon>
        <taxon>Malpighiales</taxon>
        <taxon>Salicaceae</taxon>
        <taxon>Flacourtieae</taxon>
        <taxon>Dovyalis</taxon>
    </lineage>
</organism>
<keyword evidence="3" id="KW-1185">Reference proteome</keyword>
<evidence type="ECO:0000256" key="1">
    <source>
        <dbReference type="SAM" id="MobiDB-lite"/>
    </source>
</evidence>
<evidence type="ECO:0000313" key="3">
    <source>
        <dbReference type="Proteomes" id="UP001314170"/>
    </source>
</evidence>
<dbReference type="EMBL" id="CAWUPB010001189">
    <property type="protein sequence ID" value="CAK7351757.1"/>
    <property type="molecule type" value="Genomic_DNA"/>
</dbReference>
<reference evidence="2 3" key="1">
    <citation type="submission" date="2024-01" db="EMBL/GenBank/DDBJ databases">
        <authorList>
            <person name="Waweru B."/>
        </authorList>
    </citation>
    <scope>NUCLEOTIDE SEQUENCE [LARGE SCALE GENOMIC DNA]</scope>
</reference>
<feature type="region of interest" description="Disordered" evidence="1">
    <location>
        <begin position="1"/>
        <end position="24"/>
    </location>
</feature>
<gene>
    <name evidence="2" type="ORF">DCAF_LOCUS23982</name>
</gene>
<evidence type="ECO:0000313" key="2">
    <source>
        <dbReference type="EMBL" id="CAK7351757.1"/>
    </source>
</evidence>
<name>A0AAV1SLH3_9ROSI</name>
<proteinExistence type="predicted"/>
<sequence length="129" mass="14882">MRSNELPHSQYSKNSDSLSKCNRSYRQATNHEELKNVSSWEVVNELVLGENEFFKAGEEEEDDVPSVDDHNEDRVDGMDDDFNKDRINNVCDDLNDDRVDNVDEVRMDDDVLNEDMLDNVDSLDHTRGG</sequence>
<comment type="caution">
    <text evidence="2">The sequence shown here is derived from an EMBL/GenBank/DDBJ whole genome shotgun (WGS) entry which is preliminary data.</text>
</comment>